<dbReference type="GO" id="GO:0016705">
    <property type="term" value="F:oxidoreductase activity, acting on paired donors, with incorporation or reduction of molecular oxygen"/>
    <property type="evidence" value="ECO:0007669"/>
    <property type="project" value="InterPro"/>
</dbReference>
<dbReference type="PANTHER" id="PTHR47950">
    <property type="entry name" value="CYTOCHROME P450, FAMILY 76, SUBFAMILY C, POLYPEPTIDE 5-RELATED"/>
    <property type="match status" value="1"/>
</dbReference>
<dbReference type="InterPro" id="IPR001128">
    <property type="entry name" value="Cyt_P450"/>
</dbReference>
<evidence type="ECO:0000313" key="4">
    <source>
        <dbReference type="EMBL" id="KAJ9550005.1"/>
    </source>
</evidence>
<dbReference type="GO" id="GO:0020037">
    <property type="term" value="F:heme binding"/>
    <property type="evidence" value="ECO:0007669"/>
    <property type="project" value="InterPro"/>
</dbReference>
<sequence>MLDSLLDFSEDDENEFNLVRNGIRIQFHNLFGWQKCPMKLEFRSANDRITLLLFLCRSVGGGRRWVEGGGGSRRWVEAVATVGGGSKRWRRSVVGRSGGGGRRWVEAVTAVGRGSKRSRIFGNWIPISSDSRGILHTKRALVFNIGFYIAGTKTSSNTTEWTMTKLLLNPDMFSRVLEEVSAIVGENVEIQEAKLLVGLSIV</sequence>
<dbReference type="GO" id="GO:0004497">
    <property type="term" value="F:monooxygenase activity"/>
    <property type="evidence" value="ECO:0007669"/>
    <property type="project" value="InterPro"/>
</dbReference>
<dbReference type="Gene3D" id="1.10.630.10">
    <property type="entry name" value="Cytochrome P450"/>
    <property type="match status" value="1"/>
</dbReference>
<evidence type="ECO:0000313" key="5">
    <source>
        <dbReference type="Proteomes" id="UP001172457"/>
    </source>
</evidence>
<reference evidence="4" key="1">
    <citation type="submission" date="2023-03" db="EMBL/GenBank/DDBJ databases">
        <title>Chromosome-scale reference genome and RAD-based genetic map of yellow starthistle (Centaurea solstitialis) reveal putative structural variation and QTLs associated with invader traits.</title>
        <authorList>
            <person name="Reatini B."/>
            <person name="Cang F.A."/>
            <person name="Jiang Q."/>
            <person name="Mckibben M.T.W."/>
            <person name="Barker M.S."/>
            <person name="Rieseberg L.H."/>
            <person name="Dlugosch K.M."/>
        </authorList>
    </citation>
    <scope>NUCLEOTIDE SEQUENCE</scope>
    <source>
        <strain evidence="4">CAN-66</strain>
        <tissue evidence="4">Leaf</tissue>
    </source>
</reference>
<evidence type="ECO:0000256" key="1">
    <source>
        <dbReference type="ARBA" id="ARBA00010617"/>
    </source>
</evidence>
<keyword evidence="5" id="KW-1185">Reference proteome</keyword>
<comment type="similarity">
    <text evidence="1">Belongs to the cytochrome P450 family.</text>
</comment>
<dbReference type="EMBL" id="JARYMX010000005">
    <property type="protein sequence ID" value="KAJ9550005.1"/>
    <property type="molecule type" value="Genomic_DNA"/>
</dbReference>
<evidence type="ECO:0000256" key="2">
    <source>
        <dbReference type="ARBA" id="ARBA00022723"/>
    </source>
</evidence>
<evidence type="ECO:0000256" key="3">
    <source>
        <dbReference type="ARBA" id="ARBA00023004"/>
    </source>
</evidence>
<dbReference type="PANTHER" id="PTHR47950:SF42">
    <property type="entry name" value="GERANIOL 8-HYDROXYLASE"/>
    <property type="match status" value="1"/>
</dbReference>
<organism evidence="4 5">
    <name type="scientific">Centaurea solstitialis</name>
    <name type="common">yellow star-thistle</name>
    <dbReference type="NCBI Taxonomy" id="347529"/>
    <lineage>
        <taxon>Eukaryota</taxon>
        <taxon>Viridiplantae</taxon>
        <taxon>Streptophyta</taxon>
        <taxon>Embryophyta</taxon>
        <taxon>Tracheophyta</taxon>
        <taxon>Spermatophyta</taxon>
        <taxon>Magnoliopsida</taxon>
        <taxon>eudicotyledons</taxon>
        <taxon>Gunneridae</taxon>
        <taxon>Pentapetalae</taxon>
        <taxon>asterids</taxon>
        <taxon>campanulids</taxon>
        <taxon>Asterales</taxon>
        <taxon>Asteraceae</taxon>
        <taxon>Carduoideae</taxon>
        <taxon>Cardueae</taxon>
        <taxon>Centaureinae</taxon>
        <taxon>Centaurea</taxon>
    </lineage>
</organism>
<dbReference type="SUPFAM" id="SSF48264">
    <property type="entry name" value="Cytochrome P450"/>
    <property type="match status" value="1"/>
</dbReference>
<accession>A0AA38SWD7</accession>
<keyword evidence="2" id="KW-0479">Metal-binding</keyword>
<dbReference type="AlphaFoldDB" id="A0AA38SWD7"/>
<dbReference type="Pfam" id="PF00067">
    <property type="entry name" value="p450"/>
    <property type="match status" value="1"/>
</dbReference>
<proteinExistence type="inferred from homology"/>
<dbReference type="Proteomes" id="UP001172457">
    <property type="component" value="Chromosome 5"/>
</dbReference>
<gene>
    <name evidence="4" type="ORF">OSB04_022548</name>
</gene>
<dbReference type="InterPro" id="IPR036396">
    <property type="entry name" value="Cyt_P450_sf"/>
</dbReference>
<dbReference type="GO" id="GO:0005506">
    <property type="term" value="F:iron ion binding"/>
    <property type="evidence" value="ECO:0007669"/>
    <property type="project" value="InterPro"/>
</dbReference>
<name>A0AA38SWD7_9ASTR</name>
<keyword evidence="3" id="KW-0408">Iron</keyword>
<comment type="caution">
    <text evidence="4">The sequence shown here is derived from an EMBL/GenBank/DDBJ whole genome shotgun (WGS) entry which is preliminary data.</text>
</comment>
<protein>
    <submittedName>
        <fullName evidence="4">Uncharacterized protein</fullName>
    </submittedName>
</protein>